<organism evidence="3">
    <name type="scientific">Octopus bimaculoides</name>
    <name type="common">California two-spotted octopus</name>
    <dbReference type="NCBI Taxonomy" id="37653"/>
    <lineage>
        <taxon>Eukaryota</taxon>
        <taxon>Metazoa</taxon>
        <taxon>Spiralia</taxon>
        <taxon>Lophotrochozoa</taxon>
        <taxon>Mollusca</taxon>
        <taxon>Cephalopoda</taxon>
        <taxon>Coleoidea</taxon>
        <taxon>Octopodiformes</taxon>
        <taxon>Octopoda</taxon>
        <taxon>Incirrata</taxon>
        <taxon>Octopodidae</taxon>
        <taxon>Octopus</taxon>
    </lineage>
</organism>
<dbReference type="AlphaFoldDB" id="A0A0L8FIR4"/>
<keyword evidence="2" id="KW-1133">Transmembrane helix</keyword>
<gene>
    <name evidence="3" type="ORF">OCBIM_22018402mg</name>
</gene>
<dbReference type="EMBL" id="KQ430684">
    <property type="protein sequence ID" value="KOF63782.1"/>
    <property type="molecule type" value="Genomic_DNA"/>
</dbReference>
<reference evidence="3" key="1">
    <citation type="submission" date="2015-07" db="EMBL/GenBank/DDBJ databases">
        <title>MeaNS - Measles Nucleotide Surveillance Program.</title>
        <authorList>
            <person name="Tran T."/>
            <person name="Druce J."/>
        </authorList>
    </citation>
    <scope>NUCLEOTIDE SEQUENCE</scope>
    <source>
        <strain evidence="3">UCB-OBI-ISO-001</strain>
        <tissue evidence="3">Gonad</tissue>
    </source>
</reference>
<evidence type="ECO:0000313" key="3">
    <source>
        <dbReference type="EMBL" id="KOF63782.1"/>
    </source>
</evidence>
<feature type="region of interest" description="Disordered" evidence="1">
    <location>
        <begin position="1"/>
        <end position="21"/>
    </location>
</feature>
<proteinExistence type="predicted"/>
<accession>A0A0L8FIR4</accession>
<feature type="transmembrane region" description="Helical" evidence="2">
    <location>
        <begin position="29"/>
        <end position="53"/>
    </location>
</feature>
<evidence type="ECO:0000256" key="2">
    <source>
        <dbReference type="SAM" id="Phobius"/>
    </source>
</evidence>
<sequence length="65" mass="6645">MVKYPSMSGKHHIHGPCADRRPKQNLSKWLVTVVGGAVGVAVVAAAAAAAAVIRTRLVDGGDGPQ</sequence>
<evidence type="ECO:0000256" key="1">
    <source>
        <dbReference type="SAM" id="MobiDB-lite"/>
    </source>
</evidence>
<keyword evidence="2" id="KW-0812">Transmembrane</keyword>
<protein>
    <submittedName>
        <fullName evidence="3">Uncharacterized protein</fullName>
    </submittedName>
</protein>
<keyword evidence="2" id="KW-0472">Membrane</keyword>
<name>A0A0L8FIR4_OCTBM</name>